<evidence type="ECO:0000313" key="3">
    <source>
        <dbReference type="Proteomes" id="UP000077603"/>
    </source>
</evidence>
<reference evidence="2 3" key="1">
    <citation type="journal article" date="2014" name="Genome Announc.">
        <title>Genome Sequence of a Promising Hydrogen-Producing Facultative Anaerobic Bacterium, Brevundimonas naejangsanensis Strain B1.</title>
        <authorList>
            <person name="Su H."/>
            <person name="Zhang T."/>
            <person name="Bao M."/>
            <person name="Jiang Y."/>
            <person name="Wang Y."/>
            <person name="Tan T."/>
        </authorList>
    </citation>
    <scope>NUCLEOTIDE SEQUENCE [LARGE SCALE GENOMIC DNA]</scope>
    <source>
        <strain evidence="2 3">B1</strain>
    </source>
</reference>
<dbReference type="InterPro" id="IPR001466">
    <property type="entry name" value="Beta-lactam-related"/>
</dbReference>
<dbReference type="EMBL" id="CP015614">
    <property type="protein sequence ID" value="ANF54048.1"/>
    <property type="molecule type" value="Genomic_DNA"/>
</dbReference>
<gene>
    <name evidence="2" type="ORF">DA69_04405</name>
</gene>
<dbReference type="Pfam" id="PF00144">
    <property type="entry name" value="Beta-lactamase"/>
    <property type="match status" value="1"/>
</dbReference>
<feature type="domain" description="Beta-lactamase-related" evidence="1">
    <location>
        <begin position="13"/>
        <end position="318"/>
    </location>
</feature>
<organism evidence="2 3">
    <name type="scientific">Brevundimonas naejangsanensis</name>
    <dbReference type="NCBI Taxonomy" id="588932"/>
    <lineage>
        <taxon>Bacteria</taxon>
        <taxon>Pseudomonadati</taxon>
        <taxon>Pseudomonadota</taxon>
        <taxon>Alphaproteobacteria</taxon>
        <taxon>Caulobacterales</taxon>
        <taxon>Caulobacteraceae</taxon>
        <taxon>Brevundimonas</taxon>
    </lineage>
</organism>
<dbReference type="PANTHER" id="PTHR46825">
    <property type="entry name" value="D-ALANYL-D-ALANINE-CARBOXYPEPTIDASE/ENDOPEPTIDASE AMPH"/>
    <property type="match status" value="1"/>
</dbReference>
<protein>
    <recommendedName>
        <fullName evidence="1">Beta-lactamase-related domain-containing protein</fullName>
    </recommendedName>
</protein>
<dbReference type="Gene3D" id="3.40.710.10">
    <property type="entry name" value="DD-peptidase/beta-lactamase superfamily"/>
    <property type="match status" value="1"/>
</dbReference>
<dbReference type="InterPro" id="IPR050491">
    <property type="entry name" value="AmpC-like"/>
</dbReference>
<evidence type="ECO:0000259" key="1">
    <source>
        <dbReference type="Pfam" id="PF00144"/>
    </source>
</evidence>
<accession>A0A172Y4C2</accession>
<name>A0A172Y4C2_9CAUL</name>
<dbReference type="KEGG" id="bne:DA69_04405"/>
<dbReference type="PANTHER" id="PTHR46825:SF9">
    <property type="entry name" value="BETA-LACTAMASE-RELATED DOMAIN-CONTAINING PROTEIN"/>
    <property type="match status" value="1"/>
</dbReference>
<dbReference type="RefSeq" id="WP_025977276.1">
    <property type="nucleotide sequence ID" value="NZ_CP015614.1"/>
</dbReference>
<dbReference type="Proteomes" id="UP000077603">
    <property type="component" value="Chromosome"/>
</dbReference>
<evidence type="ECO:0000313" key="2">
    <source>
        <dbReference type="EMBL" id="ANF54048.1"/>
    </source>
</evidence>
<dbReference type="SUPFAM" id="SSF56601">
    <property type="entry name" value="beta-lactamase/transpeptidase-like"/>
    <property type="match status" value="1"/>
</dbReference>
<dbReference type="InterPro" id="IPR012338">
    <property type="entry name" value="Beta-lactam/transpept-like"/>
</dbReference>
<dbReference type="STRING" id="588932.DA69_04405"/>
<sequence length="516" mass="55334">MSVAVAIDPAALDRLLDPFDRTDAPGFALGVAHRGVPIYRRGVGMASVELPVALSPSIRMRIGSTSKHFCVLAVMLLAEERRLSLDDSPRRVIPELPTWAEAITLRQLMSHTSGMRDSLDLVMLSAGPGRPIPPRAQLEMLTSIDSVNFPPGASWNYNNGGYVLLTEIVERITGQSLGEVLRERIFEPVGMHDTCLRLLDTDLLPNSATLHLPRPDGGWTRGVFGPPVAGEGGIVSTVDDMLRWLAHMSAPRVGSPASWEAMTTPRASHGYGLGLTVSDHRGLRTVHHAGGVVGGSSQMLKVPDHEFDLILMTNGRNALAMYDLADAVIDACFTGLPTRPQDVGGAPATGVFHSRATGRVLGLGERDGDQVLDIAGMSLPARRDETGAITAPILPTDLKLLPVRHEDKVVALEAEEFGQTERLERVKPPADARLMERDYACPSAGLSAFVRVDGEQPTLTLASPWGSTDYGLSAIGPDLWLGAGLSALPVGVSLEFDEVGFLLTSGRTVRLRFEPA</sequence>
<dbReference type="eggNOG" id="COG1680">
    <property type="taxonomic scope" value="Bacteria"/>
</dbReference>
<keyword evidence="3" id="KW-1185">Reference proteome</keyword>
<dbReference type="AlphaFoldDB" id="A0A172Y4C2"/>
<proteinExistence type="predicted"/>